<keyword evidence="1" id="KW-0805">Transcription regulation</keyword>
<evidence type="ECO:0000256" key="1">
    <source>
        <dbReference type="ARBA" id="ARBA00023015"/>
    </source>
</evidence>
<evidence type="ECO:0000313" key="6">
    <source>
        <dbReference type="Proteomes" id="UP000318521"/>
    </source>
</evidence>
<dbReference type="InterPro" id="IPR000843">
    <property type="entry name" value="HTH_LacI"/>
</dbReference>
<keyword evidence="3" id="KW-0804">Transcription</keyword>
<evidence type="ECO:0000256" key="2">
    <source>
        <dbReference type="ARBA" id="ARBA00023125"/>
    </source>
</evidence>
<reference evidence="5 6" key="1">
    <citation type="submission" date="2019-07" db="EMBL/GenBank/DDBJ databases">
        <authorList>
            <person name="Park Y.J."/>
            <person name="Jeong S.E."/>
            <person name="Jung H.S."/>
        </authorList>
    </citation>
    <scope>NUCLEOTIDE SEQUENCE [LARGE SCALE GENOMIC DNA]</scope>
    <source>
        <strain evidence="6">P16(2019)</strain>
    </source>
</reference>
<name>A0A554A2Q7_9BACI</name>
<dbReference type="CDD" id="cd01392">
    <property type="entry name" value="HTH_LacI"/>
    <property type="match status" value="1"/>
</dbReference>
<comment type="caution">
    <text evidence="5">The sequence shown here is derived from an EMBL/GenBank/DDBJ whole genome shotgun (WGS) entry which is preliminary data.</text>
</comment>
<dbReference type="Gene3D" id="3.40.50.2300">
    <property type="match status" value="2"/>
</dbReference>
<dbReference type="PROSITE" id="PS50932">
    <property type="entry name" value="HTH_LACI_2"/>
    <property type="match status" value="1"/>
</dbReference>
<dbReference type="Proteomes" id="UP000318521">
    <property type="component" value="Unassembled WGS sequence"/>
</dbReference>
<dbReference type="EMBL" id="VLXZ01000002">
    <property type="protein sequence ID" value="TSB47945.1"/>
    <property type="molecule type" value="Genomic_DNA"/>
</dbReference>
<dbReference type="SUPFAM" id="SSF47413">
    <property type="entry name" value="lambda repressor-like DNA-binding domains"/>
    <property type="match status" value="1"/>
</dbReference>
<dbReference type="Gene3D" id="1.10.260.40">
    <property type="entry name" value="lambda repressor-like DNA-binding domains"/>
    <property type="match status" value="1"/>
</dbReference>
<evidence type="ECO:0000259" key="4">
    <source>
        <dbReference type="PROSITE" id="PS50932"/>
    </source>
</evidence>
<evidence type="ECO:0000256" key="3">
    <source>
        <dbReference type="ARBA" id="ARBA00023163"/>
    </source>
</evidence>
<protein>
    <submittedName>
        <fullName evidence="5">LacI family transcriptional regulator</fullName>
    </submittedName>
</protein>
<dbReference type="PANTHER" id="PTHR30146">
    <property type="entry name" value="LACI-RELATED TRANSCRIPTIONAL REPRESSOR"/>
    <property type="match status" value="1"/>
</dbReference>
<dbReference type="GO" id="GO:0003700">
    <property type="term" value="F:DNA-binding transcription factor activity"/>
    <property type="evidence" value="ECO:0007669"/>
    <property type="project" value="TreeGrafter"/>
</dbReference>
<accession>A0A554A2Q7</accession>
<dbReference type="Pfam" id="PF00356">
    <property type="entry name" value="LacI"/>
    <property type="match status" value="1"/>
</dbReference>
<organism evidence="5 6">
    <name type="scientific">Alkalicoccobacillus porphyridii</name>
    <dbReference type="NCBI Taxonomy" id="2597270"/>
    <lineage>
        <taxon>Bacteria</taxon>
        <taxon>Bacillati</taxon>
        <taxon>Bacillota</taxon>
        <taxon>Bacilli</taxon>
        <taxon>Bacillales</taxon>
        <taxon>Bacillaceae</taxon>
        <taxon>Alkalicoccobacillus</taxon>
    </lineage>
</organism>
<dbReference type="PANTHER" id="PTHR30146:SF150">
    <property type="entry name" value="ARABINOSE METABOLISM TRANSCRIPTIONAL REPRESSOR"/>
    <property type="match status" value="1"/>
</dbReference>
<keyword evidence="6" id="KW-1185">Reference proteome</keyword>
<evidence type="ECO:0000313" key="5">
    <source>
        <dbReference type="EMBL" id="TSB47945.1"/>
    </source>
</evidence>
<dbReference type="SUPFAM" id="SSF53822">
    <property type="entry name" value="Periplasmic binding protein-like I"/>
    <property type="match status" value="1"/>
</dbReference>
<gene>
    <name evidence="5" type="ORF">FN960_05420</name>
</gene>
<dbReference type="InterPro" id="IPR028082">
    <property type="entry name" value="Peripla_BP_I"/>
</dbReference>
<dbReference type="InterPro" id="IPR046335">
    <property type="entry name" value="LacI/GalR-like_sensor"/>
</dbReference>
<dbReference type="SMART" id="SM00354">
    <property type="entry name" value="HTH_LACI"/>
    <property type="match status" value="1"/>
</dbReference>
<dbReference type="InterPro" id="IPR010982">
    <property type="entry name" value="Lambda_DNA-bd_dom_sf"/>
</dbReference>
<dbReference type="CDD" id="cd06267">
    <property type="entry name" value="PBP1_LacI_sugar_binding-like"/>
    <property type="match status" value="1"/>
</dbReference>
<dbReference type="Pfam" id="PF13377">
    <property type="entry name" value="Peripla_BP_3"/>
    <property type="match status" value="1"/>
</dbReference>
<dbReference type="GO" id="GO:0000976">
    <property type="term" value="F:transcription cis-regulatory region binding"/>
    <property type="evidence" value="ECO:0007669"/>
    <property type="project" value="TreeGrafter"/>
</dbReference>
<dbReference type="AlphaFoldDB" id="A0A554A2Q7"/>
<sequence length="354" mass="39774">MIERGRRQRMLKKDGVTIYHIAKEANVSPATVSRVLTGSANVREPAKSRVLELINKYNFKPNVMAQSLYLKQSKMIGIILPDIDHPFYSMIVKMLERQALDKGYTCLLCNSMQNFSIEQAYLDSLISRQVDGIVFLGGRINQTHPTEELRTGMIGALEHVPIVLVNGKMDGVDAHTIRTDEASGVRRLLDILDRQGHQTIGLLGGEIGVSSTDEKIDVFRETMKEKGLTFKEEWIHNSGYSIEAGEEDAMHLIHLDDRPTAVLCINDFVAIGAIKMFQKFGLKVPTDISVTGFDDTYLAEHFPPGVTSVNHNYQKLAKKTIETLIGLIAQEEQEKETVIPTYVTVRNSCEERQR</sequence>
<dbReference type="OrthoDB" id="9796186at2"/>
<proteinExistence type="predicted"/>
<keyword evidence="2" id="KW-0238">DNA-binding</keyword>
<feature type="domain" description="HTH lacI-type" evidence="4">
    <location>
        <begin position="16"/>
        <end position="70"/>
    </location>
</feature>